<dbReference type="InterPro" id="IPR033132">
    <property type="entry name" value="GH_1_N_CS"/>
</dbReference>
<feature type="binding site" evidence="10">
    <location>
        <position position="61"/>
    </location>
    <ligand>
        <name>substrate</name>
    </ligand>
</feature>
<keyword evidence="14" id="KW-1185">Reference proteome</keyword>
<dbReference type="PROSITE" id="PS00572">
    <property type="entry name" value="GLYCOSYL_HYDROL_F1_1"/>
    <property type="match status" value="1"/>
</dbReference>
<evidence type="ECO:0000256" key="7">
    <source>
        <dbReference type="ARBA" id="ARBA00023295"/>
    </source>
</evidence>
<dbReference type="GO" id="GO:0008422">
    <property type="term" value="F:beta-glucosidase activity"/>
    <property type="evidence" value="ECO:0007669"/>
    <property type="project" value="UniProtKB-EC"/>
</dbReference>
<comment type="similarity">
    <text evidence="2 12">Belongs to the glycosyl hydrolase 1 family.</text>
</comment>
<dbReference type="InterPro" id="IPR017853">
    <property type="entry name" value="GH"/>
</dbReference>
<dbReference type="Pfam" id="PF00232">
    <property type="entry name" value="Glyco_hydro_1"/>
    <property type="match status" value="1"/>
</dbReference>
<evidence type="ECO:0000256" key="4">
    <source>
        <dbReference type="ARBA" id="ARBA00022801"/>
    </source>
</evidence>
<feature type="binding site" evidence="10">
    <location>
        <begin position="455"/>
        <end position="456"/>
    </location>
    <ligand>
        <name>substrate</name>
    </ligand>
</feature>
<feature type="active site" description="Proton donor" evidence="9">
    <location>
        <position position="207"/>
    </location>
</feature>
<accession>A0A4Q7ZJ28</accession>
<keyword evidence="7 12" id="KW-0326">Glycosidase</keyword>
<evidence type="ECO:0000313" key="13">
    <source>
        <dbReference type="EMBL" id="RZU50491.1"/>
    </source>
</evidence>
<dbReference type="PRINTS" id="PR00131">
    <property type="entry name" value="GLHYDRLASE1"/>
</dbReference>
<dbReference type="GO" id="GO:0005829">
    <property type="term" value="C:cytosol"/>
    <property type="evidence" value="ECO:0007669"/>
    <property type="project" value="TreeGrafter"/>
</dbReference>
<dbReference type="NCBIfam" id="TIGR03356">
    <property type="entry name" value="BGL"/>
    <property type="match status" value="1"/>
</dbReference>
<comment type="catalytic activity">
    <reaction evidence="1 12">
        <text>Hydrolysis of terminal, non-reducing beta-D-glucosyl residues with release of beta-D-glucose.</text>
        <dbReference type="EC" id="3.2.1.21"/>
    </reaction>
</comment>
<evidence type="ECO:0000256" key="1">
    <source>
        <dbReference type="ARBA" id="ARBA00000448"/>
    </source>
</evidence>
<dbReference type="FunFam" id="3.20.20.80:FF:000004">
    <property type="entry name" value="Beta-glucosidase 6-phospho-beta-glucosidase"/>
    <property type="match status" value="1"/>
</dbReference>
<dbReference type="PANTHER" id="PTHR10353:SF36">
    <property type="entry name" value="LP05116P"/>
    <property type="match status" value="1"/>
</dbReference>
<feature type="binding site" evidence="10">
    <location>
        <position position="337"/>
    </location>
    <ligand>
        <name>substrate</name>
    </ligand>
</feature>
<evidence type="ECO:0000256" key="3">
    <source>
        <dbReference type="ARBA" id="ARBA00012744"/>
    </source>
</evidence>
<feature type="active site" description="Nucleophile" evidence="9 11">
    <location>
        <position position="401"/>
    </location>
</feature>
<evidence type="ECO:0000256" key="9">
    <source>
        <dbReference type="PIRSR" id="PIRSR617736-1"/>
    </source>
</evidence>
<evidence type="ECO:0000256" key="5">
    <source>
        <dbReference type="ARBA" id="ARBA00023001"/>
    </source>
</evidence>
<evidence type="ECO:0000256" key="6">
    <source>
        <dbReference type="ARBA" id="ARBA00023277"/>
    </source>
</evidence>
<dbReference type="InterPro" id="IPR018120">
    <property type="entry name" value="Glyco_hydro_1_AS"/>
</dbReference>
<feature type="binding site" evidence="10">
    <location>
        <position position="448"/>
    </location>
    <ligand>
        <name>substrate</name>
    </ligand>
</feature>
<dbReference type="EC" id="3.2.1.21" evidence="3 12"/>
<keyword evidence="8" id="KW-0624">Polysaccharide degradation</keyword>
<dbReference type="InterPro" id="IPR001360">
    <property type="entry name" value="Glyco_hydro_1"/>
</dbReference>
<keyword evidence="4 12" id="KW-0378">Hydrolase</keyword>
<dbReference type="GO" id="GO:0030245">
    <property type="term" value="P:cellulose catabolic process"/>
    <property type="evidence" value="ECO:0007669"/>
    <property type="project" value="UniProtKB-KW"/>
</dbReference>
<evidence type="ECO:0000256" key="8">
    <source>
        <dbReference type="ARBA" id="ARBA00023326"/>
    </source>
</evidence>
<dbReference type="InterPro" id="IPR017736">
    <property type="entry name" value="Glyco_hydro_1_beta-glucosidase"/>
</dbReference>
<reference evidence="13 14" key="1">
    <citation type="submission" date="2019-02" db="EMBL/GenBank/DDBJ databases">
        <title>Sequencing the genomes of 1000 actinobacteria strains.</title>
        <authorList>
            <person name="Klenk H.-P."/>
        </authorList>
    </citation>
    <scope>NUCLEOTIDE SEQUENCE [LARGE SCALE GENOMIC DNA]</scope>
    <source>
        <strain evidence="13 14">DSM 45162</strain>
    </source>
</reference>
<dbReference type="SUPFAM" id="SSF51445">
    <property type="entry name" value="(Trans)glycosidases"/>
    <property type="match status" value="1"/>
</dbReference>
<dbReference type="EMBL" id="SHKY01000001">
    <property type="protein sequence ID" value="RZU50491.1"/>
    <property type="molecule type" value="Genomic_DNA"/>
</dbReference>
<organism evidence="13 14">
    <name type="scientific">Krasilnikovia cinnamomea</name>
    <dbReference type="NCBI Taxonomy" id="349313"/>
    <lineage>
        <taxon>Bacteria</taxon>
        <taxon>Bacillati</taxon>
        <taxon>Actinomycetota</taxon>
        <taxon>Actinomycetes</taxon>
        <taxon>Micromonosporales</taxon>
        <taxon>Micromonosporaceae</taxon>
        <taxon>Krasilnikovia</taxon>
    </lineage>
</organism>
<comment type="caution">
    <text evidence="13">The sequence shown here is derived from an EMBL/GenBank/DDBJ whole genome shotgun (WGS) entry which is preliminary data.</text>
</comment>
<keyword evidence="6" id="KW-0119">Carbohydrate metabolism</keyword>
<dbReference type="PANTHER" id="PTHR10353">
    <property type="entry name" value="GLYCOSYL HYDROLASE"/>
    <property type="match status" value="1"/>
</dbReference>
<gene>
    <name evidence="13" type="ORF">EV385_2263</name>
</gene>
<dbReference type="AlphaFoldDB" id="A0A4Q7ZJ28"/>
<keyword evidence="5" id="KW-0136">Cellulose degradation</keyword>
<feature type="binding site" evidence="10">
    <location>
        <position position="162"/>
    </location>
    <ligand>
        <name>substrate</name>
    </ligand>
</feature>
<evidence type="ECO:0000256" key="2">
    <source>
        <dbReference type="ARBA" id="ARBA00010838"/>
    </source>
</evidence>
<protein>
    <recommendedName>
        <fullName evidence="3 12">Beta-glucosidase</fullName>
        <ecNumber evidence="3 12">3.2.1.21</ecNumber>
    </recommendedName>
</protein>
<feature type="binding site" evidence="10">
    <location>
        <position position="206"/>
    </location>
    <ligand>
        <name>substrate</name>
    </ligand>
</feature>
<name>A0A4Q7ZJ28_9ACTN</name>
<dbReference type="Gene3D" id="3.20.20.80">
    <property type="entry name" value="Glycosidases"/>
    <property type="match status" value="1"/>
</dbReference>
<dbReference type="PROSITE" id="PS00653">
    <property type="entry name" value="GLYCOSYL_HYDROL_F1_2"/>
    <property type="match status" value="1"/>
</dbReference>
<evidence type="ECO:0000256" key="11">
    <source>
        <dbReference type="PROSITE-ProRule" id="PRU10055"/>
    </source>
</evidence>
<evidence type="ECO:0000256" key="12">
    <source>
        <dbReference type="RuleBase" id="RU361175"/>
    </source>
</evidence>
<dbReference type="Proteomes" id="UP000292564">
    <property type="component" value="Unassembled WGS sequence"/>
</dbReference>
<sequence length="502" mass="54826">MLYRLSAAPGDRIGGGQEAVTGMTATVWTESTTTATSGAPATAGPRFPDGFVWGAATAAYQIEGAATEDGRGASIWDTFSRTPGKVVAGHTGDVACEHYHRYADDVALMAELGLASYRYSISWPRLQPDGTGPVNTRGLDFYDRLTDELLAKGIEPVVTLYHWDLPQALQDRGGWTVRETAEAFAAYAQIAFRRLGDRVRTWTTLNEPWCSAYLGYGSGRHAPGVSDPAAAFAAVHHLLLGHGLAARALRAAGARQISITLNPTAVYPVDPDNPADVEAARLVDGLHNRMFLDPLLRGRYPADMIEHMRRFTDLGWLRDGDEELISAPIDVLGVNFYQPAYVSARPGTPADPDSPGTEGVAFRAPVGPVTDMNWQIEPAALTRLLERLHRDYHGIPLLITENGAAYPDGPGPDGRVRDAERIAYLDGHLRACHDALSAGVDLRGYFVWSLMDNFEWAEGYAKRFGIVHVDYTTQARVAKDSARWYQEVIRRNGLPDRAPAEE</sequence>
<proteinExistence type="inferred from homology"/>
<evidence type="ECO:0000256" key="10">
    <source>
        <dbReference type="PIRSR" id="PIRSR617736-2"/>
    </source>
</evidence>
<evidence type="ECO:0000313" key="14">
    <source>
        <dbReference type="Proteomes" id="UP000292564"/>
    </source>
</evidence>